<keyword evidence="2" id="KW-1185">Reference proteome</keyword>
<proteinExistence type="predicted"/>
<dbReference type="AlphaFoldDB" id="A0ABD1VRC2"/>
<name>A0ABD1VRC2_9LAMI</name>
<dbReference type="EMBL" id="JBFOLK010000001">
    <property type="protein sequence ID" value="KAL2539811.1"/>
    <property type="molecule type" value="Genomic_DNA"/>
</dbReference>
<dbReference type="Proteomes" id="UP001604336">
    <property type="component" value="Unassembled WGS sequence"/>
</dbReference>
<accession>A0ABD1VRC2</accession>
<sequence length="232" mass="25897">MPSCITIVEDCSRKVEGGGTDSVHENRSTSHLNCGLLKSELERKNTFKKSNNVVNKVTSEIQQQHTLSQVHFYEEQIAQKKFHQTTEAKSVNDLTAVSNWNLEAPSQKDPISTQGNQSIISPTHLSVKKQTAGPALSSQAFSLEKVFKQEGKSARGYRYSSKEPAVSQEERYLISIDEITDRLEVLYIANNGQEIVGEEQKCTCSIQRRQRNCSICRNQSTQKTQATAKSGS</sequence>
<reference evidence="2" key="1">
    <citation type="submission" date="2024-07" db="EMBL/GenBank/DDBJ databases">
        <title>Two chromosome-level genome assemblies of Korean endemic species Abeliophyllum distichum and Forsythia ovata (Oleaceae).</title>
        <authorList>
            <person name="Jang H."/>
        </authorList>
    </citation>
    <scope>NUCLEOTIDE SEQUENCE [LARGE SCALE GENOMIC DNA]</scope>
</reference>
<evidence type="ECO:0000313" key="2">
    <source>
        <dbReference type="Proteomes" id="UP001604336"/>
    </source>
</evidence>
<evidence type="ECO:0000313" key="1">
    <source>
        <dbReference type="EMBL" id="KAL2539811.1"/>
    </source>
</evidence>
<comment type="caution">
    <text evidence="1">The sequence shown here is derived from an EMBL/GenBank/DDBJ whole genome shotgun (WGS) entry which is preliminary data.</text>
</comment>
<organism evidence="1 2">
    <name type="scientific">Abeliophyllum distichum</name>
    <dbReference type="NCBI Taxonomy" id="126358"/>
    <lineage>
        <taxon>Eukaryota</taxon>
        <taxon>Viridiplantae</taxon>
        <taxon>Streptophyta</taxon>
        <taxon>Embryophyta</taxon>
        <taxon>Tracheophyta</taxon>
        <taxon>Spermatophyta</taxon>
        <taxon>Magnoliopsida</taxon>
        <taxon>eudicotyledons</taxon>
        <taxon>Gunneridae</taxon>
        <taxon>Pentapetalae</taxon>
        <taxon>asterids</taxon>
        <taxon>lamiids</taxon>
        <taxon>Lamiales</taxon>
        <taxon>Oleaceae</taxon>
        <taxon>Forsythieae</taxon>
        <taxon>Abeliophyllum</taxon>
    </lineage>
</organism>
<gene>
    <name evidence="1" type="ORF">Adt_00789</name>
</gene>
<protein>
    <submittedName>
        <fullName evidence="1">Transcriptional activator DEMETER</fullName>
    </submittedName>
</protein>